<organism evidence="2 3">
    <name type="scientific">Methylocella tundrae</name>
    <dbReference type="NCBI Taxonomy" id="227605"/>
    <lineage>
        <taxon>Bacteria</taxon>
        <taxon>Pseudomonadati</taxon>
        <taxon>Pseudomonadota</taxon>
        <taxon>Alphaproteobacteria</taxon>
        <taxon>Hyphomicrobiales</taxon>
        <taxon>Beijerinckiaceae</taxon>
        <taxon>Methylocella</taxon>
    </lineage>
</organism>
<dbReference type="GO" id="GO:0015074">
    <property type="term" value="P:DNA integration"/>
    <property type="evidence" value="ECO:0007669"/>
    <property type="project" value="InterPro"/>
</dbReference>
<dbReference type="InterPro" id="IPR010921">
    <property type="entry name" value="Trp_repressor/repl_initiator"/>
</dbReference>
<dbReference type="InterPro" id="IPR048020">
    <property type="entry name" value="Transpos_IS3"/>
</dbReference>
<dbReference type="GO" id="GO:0043565">
    <property type="term" value="F:sequence-specific DNA binding"/>
    <property type="evidence" value="ECO:0007669"/>
    <property type="project" value="InterPro"/>
</dbReference>
<dbReference type="InterPro" id="IPR002514">
    <property type="entry name" value="Transposase_8"/>
</dbReference>
<dbReference type="PANTHER" id="PTHR46889">
    <property type="entry name" value="TRANSPOSASE INSF FOR INSERTION SEQUENCE IS3B-RELATED"/>
    <property type="match status" value="1"/>
</dbReference>
<feature type="domain" description="Integrase catalytic" evidence="1">
    <location>
        <begin position="211"/>
        <end position="371"/>
    </location>
</feature>
<dbReference type="Pfam" id="PF00665">
    <property type="entry name" value="rve"/>
    <property type="match status" value="1"/>
</dbReference>
<dbReference type="KEGG" id="mtun:MTUNDRAET4_1586"/>
<dbReference type="InterPro" id="IPR036397">
    <property type="entry name" value="RNaseH_sf"/>
</dbReference>
<dbReference type="NCBIfam" id="NF033516">
    <property type="entry name" value="transpos_IS3"/>
    <property type="match status" value="1"/>
</dbReference>
<dbReference type="RefSeq" id="WP_134488481.1">
    <property type="nucleotide sequence ID" value="NZ_LR536450.1"/>
</dbReference>
<name>A0A4U8YYE6_METTU</name>
<dbReference type="GO" id="GO:0004803">
    <property type="term" value="F:transposase activity"/>
    <property type="evidence" value="ECO:0007669"/>
    <property type="project" value="InterPro"/>
</dbReference>
<dbReference type="InterPro" id="IPR025948">
    <property type="entry name" value="HTH-like_dom"/>
</dbReference>
<dbReference type="AlphaFoldDB" id="A0A4U8YYE6"/>
<reference evidence="2 3" key="1">
    <citation type="submission" date="2019-03" db="EMBL/GenBank/DDBJ databases">
        <authorList>
            <person name="Kox A.R. M."/>
        </authorList>
    </citation>
    <scope>NUCLEOTIDE SEQUENCE [LARGE SCALE GENOMIC DNA]</scope>
    <source>
        <strain evidence="2">MTUNDRAET4 annotated genome</strain>
    </source>
</reference>
<dbReference type="OrthoDB" id="9803878at2"/>
<dbReference type="SUPFAM" id="SSF48295">
    <property type="entry name" value="TrpR-like"/>
    <property type="match status" value="1"/>
</dbReference>
<dbReference type="InterPro" id="IPR001584">
    <property type="entry name" value="Integrase_cat-core"/>
</dbReference>
<dbReference type="InterPro" id="IPR012337">
    <property type="entry name" value="RNaseH-like_sf"/>
</dbReference>
<sequence>MTKRPRRNHTPGFKAKVALAALKGEKTLTELAQDFEVHPNQIRDWKSQLLEGAAGVFGADATNVQAAPVDLKALHAKIGELALENDFFGRRAHQGRHAERKAMIDRNHDLPISRQAKILNISRGSVYYKPRPVSAEDLALMRRIDELHLEFPFAGSRMLRDFLNREGVAAGRRHVATLMKRMGIEAIYRRPNTSKPAPGHKIYPYLLRGLKVDRPNQAWAMDITYISMARGFVYLAAVVDWFSRRVLSHRVSITIEADFCVEAVEEALAKYGKPGIFNTDQGSQFTSEAFTSVLIANKIAISMDGKGAWRDNVFVERIWKSVKYEEVYLHAYDSVGVARTSIARYLNFYNRRRPHSSLDRRTPDEAYFEPTPILAAA</sequence>
<evidence type="ECO:0000313" key="2">
    <source>
        <dbReference type="EMBL" id="VFU08479.1"/>
    </source>
</evidence>
<evidence type="ECO:0000259" key="1">
    <source>
        <dbReference type="PROSITE" id="PS50994"/>
    </source>
</evidence>
<protein>
    <submittedName>
        <fullName evidence="2">Transposase</fullName>
    </submittedName>
</protein>
<gene>
    <name evidence="2" type="ORF">MTUNDRAET4_1586</name>
</gene>
<dbReference type="Gene3D" id="3.30.420.10">
    <property type="entry name" value="Ribonuclease H-like superfamily/Ribonuclease H"/>
    <property type="match status" value="1"/>
</dbReference>
<accession>A0A4U8YYE6</accession>
<dbReference type="GO" id="GO:0006313">
    <property type="term" value="P:DNA transposition"/>
    <property type="evidence" value="ECO:0007669"/>
    <property type="project" value="InterPro"/>
</dbReference>
<evidence type="ECO:0000313" key="3">
    <source>
        <dbReference type="Proteomes" id="UP000294360"/>
    </source>
</evidence>
<proteinExistence type="predicted"/>
<dbReference type="PROSITE" id="PS50994">
    <property type="entry name" value="INTEGRASE"/>
    <property type="match status" value="1"/>
</dbReference>
<dbReference type="Proteomes" id="UP000294360">
    <property type="component" value="Chromosome"/>
</dbReference>
<dbReference type="PANTHER" id="PTHR46889:SF4">
    <property type="entry name" value="TRANSPOSASE INSO FOR INSERTION SEQUENCE ELEMENT IS911B-RELATED"/>
    <property type="match status" value="1"/>
</dbReference>
<dbReference type="Pfam" id="PF13276">
    <property type="entry name" value="HTH_21"/>
    <property type="match status" value="1"/>
</dbReference>
<dbReference type="InterPro" id="IPR050900">
    <property type="entry name" value="Transposase_IS3/IS150/IS904"/>
</dbReference>
<dbReference type="SUPFAM" id="SSF53098">
    <property type="entry name" value="Ribonuclease H-like"/>
    <property type="match status" value="1"/>
</dbReference>
<dbReference type="EMBL" id="LR536450">
    <property type="protein sequence ID" value="VFU08479.1"/>
    <property type="molecule type" value="Genomic_DNA"/>
</dbReference>
<dbReference type="Pfam" id="PF01527">
    <property type="entry name" value="HTH_Tnp_1"/>
    <property type="match status" value="1"/>
</dbReference>